<keyword evidence="14" id="KW-0133">Cell shape</keyword>
<dbReference type="PANTHER" id="PTHR30622:SF2">
    <property type="entry name" value="UNDECAPRENYL-DIPHOSPHATASE"/>
    <property type="match status" value="1"/>
</dbReference>
<comment type="similarity">
    <text evidence="2 14">Belongs to the UppP family.</text>
</comment>
<comment type="subcellular location">
    <subcellularLocation>
        <location evidence="1 14">Cell membrane</location>
        <topology evidence="1 14">Multi-pass membrane protein</topology>
    </subcellularLocation>
</comment>
<dbReference type="HAMAP" id="MF_01006">
    <property type="entry name" value="Undec_diphosphatase"/>
    <property type="match status" value="1"/>
</dbReference>
<sequence length="270" mass="29976">MNYLESLILAVLQGLTEFLPISSSGHLVLAEHIFGVRKTGIDFEVFVHFGTMLSVLVIFWKDIAGILTSFFSKIFQINKFKVNFQSDENFKTAILILWASIPAGVIGLLFEKKIEMIFQNPRLTALFLTITGLILFSTRFAKNNPDKDFNFVSSFFVGIAQAFAILPGISRSGATISAGMFSGINGVKSAKFSFLLSLPAILGATILKVKEILEFSLLEKIPILIFSTIISFITGYIAIKFLFKVISRGNFSLFAYYCLIIGFLGLIFLK</sequence>
<dbReference type="RefSeq" id="WP_072149749.1">
    <property type="nucleotide sequence ID" value="NZ_CZVU01000006.1"/>
</dbReference>
<feature type="transmembrane region" description="Helical" evidence="14">
    <location>
        <begin position="92"/>
        <end position="110"/>
    </location>
</feature>
<dbReference type="EC" id="3.6.1.27" evidence="3 14"/>
<dbReference type="InterPro" id="IPR003824">
    <property type="entry name" value="UppP"/>
</dbReference>
<evidence type="ECO:0000256" key="7">
    <source>
        <dbReference type="ARBA" id="ARBA00022801"/>
    </source>
</evidence>
<feature type="transmembrane region" description="Helical" evidence="14">
    <location>
        <begin position="251"/>
        <end position="269"/>
    </location>
</feature>
<feature type="transmembrane region" description="Helical" evidence="14">
    <location>
        <begin position="149"/>
        <end position="170"/>
    </location>
</feature>
<evidence type="ECO:0000256" key="10">
    <source>
        <dbReference type="ARBA" id="ARBA00023251"/>
    </source>
</evidence>
<evidence type="ECO:0000256" key="8">
    <source>
        <dbReference type="ARBA" id="ARBA00022989"/>
    </source>
</evidence>
<organism evidence="15 17">
    <name type="scientific">Kryptobacter tengchongensis</name>
    <dbReference type="NCBI Taxonomy" id="1643429"/>
    <lineage>
        <taxon>Bacteria</taxon>
        <taxon>Pseudomonadati</taxon>
        <taxon>Candidatus Kryptoniota</taxon>
        <taxon>Candidatus Kryptobacter</taxon>
    </lineage>
</organism>
<dbReference type="GO" id="GO:0005886">
    <property type="term" value="C:plasma membrane"/>
    <property type="evidence" value="ECO:0007669"/>
    <property type="project" value="UniProtKB-SubCell"/>
</dbReference>
<evidence type="ECO:0000256" key="12">
    <source>
        <dbReference type="ARBA" id="ARBA00032932"/>
    </source>
</evidence>
<evidence type="ECO:0000313" key="17">
    <source>
        <dbReference type="Proteomes" id="UP000243065"/>
    </source>
</evidence>
<comment type="miscellaneous">
    <text evidence="14">Bacitracin is thought to be involved in the inhibition of peptidoglycan synthesis by sequestering undecaprenyl diphosphate, thereby reducing the pool of lipid carrier available.</text>
</comment>
<evidence type="ECO:0000256" key="3">
    <source>
        <dbReference type="ARBA" id="ARBA00012374"/>
    </source>
</evidence>
<dbReference type="GO" id="GO:0046677">
    <property type="term" value="P:response to antibiotic"/>
    <property type="evidence" value="ECO:0007669"/>
    <property type="project" value="UniProtKB-UniRule"/>
</dbReference>
<keyword evidence="8 14" id="KW-1133">Transmembrane helix</keyword>
<keyword evidence="17" id="KW-1185">Reference proteome</keyword>
<gene>
    <name evidence="14" type="primary">uppP</name>
    <name evidence="15" type="ORF">JGI24_00239</name>
    <name evidence="16" type="ORF">JGI25_00370</name>
</gene>
<dbReference type="EMBL" id="CZVU01000006">
    <property type="protein sequence ID" value="CUS97237.1"/>
    <property type="molecule type" value="Genomic_DNA"/>
</dbReference>
<reference evidence="17 18" key="1">
    <citation type="submission" date="2015-11" db="EMBL/GenBank/DDBJ databases">
        <authorList>
            <person name="Varghese N."/>
        </authorList>
    </citation>
    <scope>NUCLEOTIDE SEQUENCE [LARGE SCALE GENOMIC DNA]</scope>
    <source>
        <strain evidence="15 17">JGI-24</strain>
        <strain evidence="16 18">JGI-25</strain>
    </source>
</reference>
<dbReference type="EMBL" id="CZVV01000014">
    <property type="protein sequence ID" value="CUS98127.1"/>
    <property type="molecule type" value="Genomic_DNA"/>
</dbReference>
<dbReference type="GO" id="GO:0009252">
    <property type="term" value="P:peptidoglycan biosynthetic process"/>
    <property type="evidence" value="ECO:0007669"/>
    <property type="project" value="UniProtKB-KW"/>
</dbReference>
<keyword evidence="14" id="KW-0961">Cell wall biogenesis/degradation</keyword>
<evidence type="ECO:0000256" key="14">
    <source>
        <dbReference type="HAMAP-Rule" id="MF_01006"/>
    </source>
</evidence>
<feature type="transmembrane region" description="Helical" evidence="14">
    <location>
        <begin position="46"/>
        <end position="71"/>
    </location>
</feature>
<keyword evidence="9 14" id="KW-0472">Membrane</keyword>
<evidence type="ECO:0000256" key="13">
    <source>
        <dbReference type="ARBA" id="ARBA00047594"/>
    </source>
</evidence>
<dbReference type="PANTHER" id="PTHR30622">
    <property type="entry name" value="UNDECAPRENYL-DIPHOSPHATASE"/>
    <property type="match status" value="1"/>
</dbReference>
<keyword evidence="6 14" id="KW-0812">Transmembrane</keyword>
<dbReference type="GO" id="GO:0071555">
    <property type="term" value="P:cell wall organization"/>
    <property type="evidence" value="ECO:0007669"/>
    <property type="project" value="UniProtKB-KW"/>
</dbReference>
<dbReference type="Pfam" id="PF02673">
    <property type="entry name" value="BacA"/>
    <property type="match status" value="1"/>
</dbReference>
<evidence type="ECO:0000256" key="5">
    <source>
        <dbReference type="ARBA" id="ARBA00022475"/>
    </source>
</evidence>
<evidence type="ECO:0000256" key="6">
    <source>
        <dbReference type="ARBA" id="ARBA00022692"/>
    </source>
</evidence>
<evidence type="ECO:0000256" key="4">
    <source>
        <dbReference type="ARBA" id="ARBA00021581"/>
    </source>
</evidence>
<name>A0A656D3I1_KRYT1</name>
<keyword evidence="5 14" id="KW-1003">Cell membrane</keyword>
<protein>
    <recommendedName>
        <fullName evidence="4 14">Undecaprenyl-diphosphatase</fullName>
        <ecNumber evidence="3 14">3.6.1.27</ecNumber>
    </recommendedName>
    <alternativeName>
        <fullName evidence="12 14">Bacitracin resistance protein</fullName>
    </alternativeName>
    <alternativeName>
        <fullName evidence="11 14">Undecaprenyl pyrophosphate phosphatase</fullName>
    </alternativeName>
</protein>
<comment type="catalytic activity">
    <reaction evidence="13 14">
        <text>di-trans,octa-cis-undecaprenyl diphosphate + H2O = di-trans,octa-cis-undecaprenyl phosphate + phosphate + H(+)</text>
        <dbReference type="Rhea" id="RHEA:28094"/>
        <dbReference type="ChEBI" id="CHEBI:15377"/>
        <dbReference type="ChEBI" id="CHEBI:15378"/>
        <dbReference type="ChEBI" id="CHEBI:43474"/>
        <dbReference type="ChEBI" id="CHEBI:58405"/>
        <dbReference type="ChEBI" id="CHEBI:60392"/>
        <dbReference type="EC" id="3.6.1.27"/>
    </reaction>
</comment>
<dbReference type="GO" id="GO:0008360">
    <property type="term" value="P:regulation of cell shape"/>
    <property type="evidence" value="ECO:0007669"/>
    <property type="project" value="UniProtKB-KW"/>
</dbReference>
<dbReference type="AlphaFoldDB" id="A0A656D3I1"/>
<feature type="transmembrane region" description="Helical" evidence="14">
    <location>
        <begin position="116"/>
        <end position="137"/>
    </location>
</feature>
<evidence type="ECO:0000313" key="18">
    <source>
        <dbReference type="Proteomes" id="UP000243105"/>
    </source>
</evidence>
<evidence type="ECO:0000256" key="9">
    <source>
        <dbReference type="ARBA" id="ARBA00023136"/>
    </source>
</evidence>
<dbReference type="Proteomes" id="UP000243105">
    <property type="component" value="Unassembled WGS sequence"/>
</dbReference>
<accession>A0A656D3I1</accession>
<keyword evidence="7 14" id="KW-0378">Hydrolase</keyword>
<dbReference type="Proteomes" id="UP000243065">
    <property type="component" value="Unassembled WGS sequence"/>
</dbReference>
<keyword evidence="10 14" id="KW-0046">Antibiotic resistance</keyword>
<evidence type="ECO:0000256" key="1">
    <source>
        <dbReference type="ARBA" id="ARBA00004651"/>
    </source>
</evidence>
<keyword evidence="14" id="KW-0573">Peptidoglycan synthesis</keyword>
<dbReference type="GO" id="GO:0050380">
    <property type="term" value="F:undecaprenyl-diphosphatase activity"/>
    <property type="evidence" value="ECO:0007669"/>
    <property type="project" value="UniProtKB-UniRule"/>
</dbReference>
<comment type="function">
    <text evidence="14">Catalyzes the dephosphorylation of undecaprenyl diphosphate (UPP). Confers resistance to bacitracin.</text>
</comment>
<evidence type="ECO:0000313" key="15">
    <source>
        <dbReference type="EMBL" id="CUS97237.1"/>
    </source>
</evidence>
<evidence type="ECO:0000313" key="16">
    <source>
        <dbReference type="EMBL" id="CUS98127.1"/>
    </source>
</evidence>
<dbReference type="OrthoDB" id="9808289at2"/>
<evidence type="ECO:0000256" key="2">
    <source>
        <dbReference type="ARBA" id="ARBA00010621"/>
    </source>
</evidence>
<evidence type="ECO:0000256" key="11">
    <source>
        <dbReference type="ARBA" id="ARBA00032707"/>
    </source>
</evidence>
<proteinExistence type="inferred from homology"/>
<feature type="transmembrane region" description="Helical" evidence="14">
    <location>
        <begin position="221"/>
        <end position="239"/>
    </location>
</feature>